<dbReference type="PANTHER" id="PTHR33048:SF96">
    <property type="entry name" value="INTEGRAL MEMBRANE PROTEIN"/>
    <property type="match status" value="1"/>
</dbReference>
<dbReference type="InterPro" id="IPR052337">
    <property type="entry name" value="SAT4-like"/>
</dbReference>
<dbReference type="GeneID" id="54413512"/>
<keyword evidence="3 7" id="KW-1133">Transmembrane helix</keyword>
<proteinExistence type="inferred from homology"/>
<evidence type="ECO:0000256" key="5">
    <source>
        <dbReference type="ARBA" id="ARBA00038359"/>
    </source>
</evidence>
<evidence type="ECO:0000313" key="10">
    <source>
        <dbReference type="Proteomes" id="UP000799771"/>
    </source>
</evidence>
<dbReference type="RefSeq" id="XP_033519730.1">
    <property type="nucleotide sequence ID" value="XM_033673080.1"/>
</dbReference>
<feature type="transmembrane region" description="Helical" evidence="7">
    <location>
        <begin position="6"/>
        <end position="23"/>
    </location>
</feature>
<accession>A0A6A6A3K5</accession>
<dbReference type="AlphaFoldDB" id="A0A6A6A3K5"/>
<keyword evidence="2 7" id="KW-0812">Transmembrane</keyword>
<evidence type="ECO:0000256" key="2">
    <source>
        <dbReference type="ARBA" id="ARBA00022692"/>
    </source>
</evidence>
<keyword evidence="4 7" id="KW-0472">Membrane</keyword>
<sequence length="402" mass="43724">MEDRSGQVIAVAVVFFILTWITVGLRCYVRTFLVKGFGLDDKIMVLTLLVFTAYMSCQLGGAAYGTGQHRSAITDENAEIALRYWFFCEIFYTISTSILKISVGFFMLRITTSPIHVWIIRTIMIVSGIVGSGYTFLVLFQCKPISFWWNLSPDAAGYCLSTTLVTNFTYVVSALNSFADWTFGILPIFIVKDLQMKRRVKVVVASVIALAAIGSTATLIRLPYTSSLTGIKGDFLYRTTDFAIWTTVEVGVGITAGCIATLRPLFKAALGSSSGGNQSSGMPWSKASRSKLRDTFGQTLDELRPAAVKSVTTTTVTGGRVSSDSDEEIFLGTGMASDKKWKSGINKSVTTTVVEEHSASRLAGGGPSQTKSRERSCSSGQLSDSTLDDGESVKPTEVHERF</sequence>
<evidence type="ECO:0000256" key="3">
    <source>
        <dbReference type="ARBA" id="ARBA00022989"/>
    </source>
</evidence>
<feature type="transmembrane region" description="Helical" evidence="7">
    <location>
        <begin position="118"/>
        <end position="140"/>
    </location>
</feature>
<evidence type="ECO:0000259" key="8">
    <source>
        <dbReference type="Pfam" id="PF20684"/>
    </source>
</evidence>
<comment type="subcellular location">
    <subcellularLocation>
        <location evidence="1">Membrane</location>
        <topology evidence="1">Multi-pass membrane protein</topology>
    </subcellularLocation>
</comment>
<feature type="transmembrane region" description="Helical" evidence="7">
    <location>
        <begin position="84"/>
        <end position="106"/>
    </location>
</feature>
<reference evidence="9" key="1">
    <citation type="journal article" date="2020" name="Stud. Mycol.">
        <title>101 Dothideomycetes genomes: a test case for predicting lifestyles and emergence of pathogens.</title>
        <authorList>
            <person name="Haridas S."/>
            <person name="Albert R."/>
            <person name="Binder M."/>
            <person name="Bloem J."/>
            <person name="Labutti K."/>
            <person name="Salamov A."/>
            <person name="Andreopoulos B."/>
            <person name="Baker S."/>
            <person name="Barry K."/>
            <person name="Bills G."/>
            <person name="Bluhm B."/>
            <person name="Cannon C."/>
            <person name="Castanera R."/>
            <person name="Culley D."/>
            <person name="Daum C."/>
            <person name="Ezra D."/>
            <person name="Gonzalez J."/>
            <person name="Henrissat B."/>
            <person name="Kuo A."/>
            <person name="Liang C."/>
            <person name="Lipzen A."/>
            <person name="Lutzoni F."/>
            <person name="Magnuson J."/>
            <person name="Mondo S."/>
            <person name="Nolan M."/>
            <person name="Ohm R."/>
            <person name="Pangilinan J."/>
            <person name="Park H.-J."/>
            <person name="Ramirez L."/>
            <person name="Alfaro M."/>
            <person name="Sun H."/>
            <person name="Tritt A."/>
            <person name="Yoshinaga Y."/>
            <person name="Zwiers L.-H."/>
            <person name="Turgeon B."/>
            <person name="Goodwin S."/>
            <person name="Spatafora J."/>
            <person name="Crous P."/>
            <person name="Grigoriev I."/>
        </authorList>
    </citation>
    <scope>NUCLEOTIDE SEQUENCE</scope>
    <source>
        <strain evidence="9">CBS 119687</strain>
    </source>
</reference>
<keyword evidence="10" id="KW-1185">Reference proteome</keyword>
<evidence type="ECO:0000256" key="7">
    <source>
        <dbReference type="SAM" id="Phobius"/>
    </source>
</evidence>
<dbReference type="EMBL" id="ML977516">
    <property type="protein sequence ID" value="KAF2125338.1"/>
    <property type="molecule type" value="Genomic_DNA"/>
</dbReference>
<feature type="transmembrane region" description="Helical" evidence="7">
    <location>
        <begin position="242"/>
        <end position="262"/>
    </location>
</feature>
<feature type="compositionally biased region" description="Basic and acidic residues" evidence="6">
    <location>
        <begin position="391"/>
        <end position="402"/>
    </location>
</feature>
<evidence type="ECO:0000256" key="4">
    <source>
        <dbReference type="ARBA" id="ARBA00023136"/>
    </source>
</evidence>
<feature type="region of interest" description="Disordered" evidence="6">
    <location>
        <begin position="355"/>
        <end position="402"/>
    </location>
</feature>
<evidence type="ECO:0000256" key="6">
    <source>
        <dbReference type="SAM" id="MobiDB-lite"/>
    </source>
</evidence>
<dbReference type="PANTHER" id="PTHR33048">
    <property type="entry name" value="PTH11-LIKE INTEGRAL MEMBRANE PROTEIN (AFU_ORTHOLOGUE AFUA_5G11245)"/>
    <property type="match status" value="1"/>
</dbReference>
<protein>
    <submittedName>
        <fullName evidence="9">Integral membrane protein</fullName>
    </submittedName>
</protein>
<dbReference type="GO" id="GO:0016020">
    <property type="term" value="C:membrane"/>
    <property type="evidence" value="ECO:0007669"/>
    <property type="project" value="UniProtKB-SubCell"/>
</dbReference>
<dbReference type="OrthoDB" id="3923077at2759"/>
<name>A0A6A6A3K5_9PLEO</name>
<feature type="transmembrane region" description="Helical" evidence="7">
    <location>
        <begin position="202"/>
        <end position="222"/>
    </location>
</feature>
<feature type="transmembrane region" description="Helical" evidence="7">
    <location>
        <begin position="43"/>
        <end position="64"/>
    </location>
</feature>
<comment type="similarity">
    <text evidence="5">Belongs to the SAT4 family.</text>
</comment>
<dbReference type="InterPro" id="IPR049326">
    <property type="entry name" value="Rhodopsin_dom_fungi"/>
</dbReference>
<evidence type="ECO:0000256" key="1">
    <source>
        <dbReference type="ARBA" id="ARBA00004141"/>
    </source>
</evidence>
<dbReference type="Pfam" id="PF20684">
    <property type="entry name" value="Fung_rhodopsin"/>
    <property type="match status" value="1"/>
</dbReference>
<evidence type="ECO:0000313" key="9">
    <source>
        <dbReference type="EMBL" id="KAF2125338.1"/>
    </source>
</evidence>
<organism evidence="9 10">
    <name type="scientific">Dothidotthia symphoricarpi CBS 119687</name>
    <dbReference type="NCBI Taxonomy" id="1392245"/>
    <lineage>
        <taxon>Eukaryota</taxon>
        <taxon>Fungi</taxon>
        <taxon>Dikarya</taxon>
        <taxon>Ascomycota</taxon>
        <taxon>Pezizomycotina</taxon>
        <taxon>Dothideomycetes</taxon>
        <taxon>Pleosporomycetidae</taxon>
        <taxon>Pleosporales</taxon>
        <taxon>Dothidotthiaceae</taxon>
        <taxon>Dothidotthia</taxon>
    </lineage>
</organism>
<dbReference type="Proteomes" id="UP000799771">
    <property type="component" value="Unassembled WGS sequence"/>
</dbReference>
<gene>
    <name evidence="9" type="ORF">P153DRAFT_434422</name>
</gene>
<feature type="domain" description="Rhodopsin" evidence="8">
    <location>
        <begin position="25"/>
        <end position="267"/>
    </location>
</feature>